<dbReference type="RefSeq" id="XP_062655253.1">
    <property type="nucleotide sequence ID" value="XM_062806870.1"/>
</dbReference>
<feature type="region of interest" description="Disordered" evidence="1">
    <location>
        <begin position="1"/>
        <end position="24"/>
    </location>
</feature>
<protein>
    <submittedName>
        <fullName evidence="2">Uncharacterized protein</fullName>
    </submittedName>
</protein>
<dbReference type="EMBL" id="JAUEPN010000008">
    <property type="protein sequence ID" value="KAK3291739.1"/>
    <property type="molecule type" value="Genomic_DNA"/>
</dbReference>
<dbReference type="AlphaFoldDB" id="A0AAE0LP22"/>
<gene>
    <name evidence="2" type="ORF">B0H64DRAFT_445770</name>
</gene>
<proteinExistence type="predicted"/>
<evidence type="ECO:0000313" key="3">
    <source>
        <dbReference type="Proteomes" id="UP001278766"/>
    </source>
</evidence>
<evidence type="ECO:0000256" key="1">
    <source>
        <dbReference type="SAM" id="MobiDB-lite"/>
    </source>
</evidence>
<organism evidence="2 3">
    <name type="scientific">Chaetomium fimeti</name>
    <dbReference type="NCBI Taxonomy" id="1854472"/>
    <lineage>
        <taxon>Eukaryota</taxon>
        <taxon>Fungi</taxon>
        <taxon>Dikarya</taxon>
        <taxon>Ascomycota</taxon>
        <taxon>Pezizomycotina</taxon>
        <taxon>Sordariomycetes</taxon>
        <taxon>Sordariomycetidae</taxon>
        <taxon>Sordariales</taxon>
        <taxon>Chaetomiaceae</taxon>
        <taxon>Chaetomium</taxon>
    </lineage>
</organism>
<sequence length="165" mass="18038">MQWKHALSSKGGGDRRLLTRTTQFPPPDSFRFHFQSGGGYGYVDVAAPAHIVAADGEPVNDSNSPNRALLLFMRPLEPKTQPYSVEDSWKQQSSVVSAIGGVDVDDDIPIYDDDPPEEVKLLGKGGGGGGDLDNSRELSMVVELRKTGELKDAIDVLSEEREIRR</sequence>
<reference evidence="2" key="2">
    <citation type="submission" date="2023-06" db="EMBL/GenBank/DDBJ databases">
        <authorList>
            <consortium name="Lawrence Berkeley National Laboratory"/>
            <person name="Haridas S."/>
            <person name="Hensen N."/>
            <person name="Bonometti L."/>
            <person name="Westerberg I."/>
            <person name="Brannstrom I.O."/>
            <person name="Guillou S."/>
            <person name="Cros-Aarteil S."/>
            <person name="Calhoun S."/>
            <person name="Kuo A."/>
            <person name="Mondo S."/>
            <person name="Pangilinan J."/>
            <person name="Riley R."/>
            <person name="Labutti K."/>
            <person name="Andreopoulos B."/>
            <person name="Lipzen A."/>
            <person name="Chen C."/>
            <person name="Yanf M."/>
            <person name="Daum C."/>
            <person name="Ng V."/>
            <person name="Clum A."/>
            <person name="Steindorff A."/>
            <person name="Ohm R."/>
            <person name="Martin F."/>
            <person name="Silar P."/>
            <person name="Natvig D."/>
            <person name="Lalanne C."/>
            <person name="Gautier V."/>
            <person name="Ament-Velasquez S.L."/>
            <person name="Kruys A."/>
            <person name="Hutchinson M.I."/>
            <person name="Powell A.J."/>
            <person name="Barry K."/>
            <person name="Miller A.N."/>
            <person name="Grigoriev I.V."/>
            <person name="Debuchy R."/>
            <person name="Gladieux P."/>
            <person name="Thoren M.H."/>
            <person name="Johannesson H."/>
        </authorList>
    </citation>
    <scope>NUCLEOTIDE SEQUENCE</scope>
    <source>
        <strain evidence="2">CBS 168.71</strain>
    </source>
</reference>
<reference evidence="2" key="1">
    <citation type="journal article" date="2023" name="Mol. Phylogenet. Evol.">
        <title>Genome-scale phylogeny and comparative genomics of the fungal order Sordariales.</title>
        <authorList>
            <person name="Hensen N."/>
            <person name="Bonometti L."/>
            <person name="Westerberg I."/>
            <person name="Brannstrom I.O."/>
            <person name="Guillou S."/>
            <person name="Cros-Aarteil S."/>
            <person name="Calhoun S."/>
            <person name="Haridas S."/>
            <person name="Kuo A."/>
            <person name="Mondo S."/>
            <person name="Pangilinan J."/>
            <person name="Riley R."/>
            <person name="LaButti K."/>
            <person name="Andreopoulos B."/>
            <person name="Lipzen A."/>
            <person name="Chen C."/>
            <person name="Yan M."/>
            <person name="Daum C."/>
            <person name="Ng V."/>
            <person name="Clum A."/>
            <person name="Steindorff A."/>
            <person name="Ohm R.A."/>
            <person name="Martin F."/>
            <person name="Silar P."/>
            <person name="Natvig D.O."/>
            <person name="Lalanne C."/>
            <person name="Gautier V."/>
            <person name="Ament-Velasquez S.L."/>
            <person name="Kruys A."/>
            <person name="Hutchinson M.I."/>
            <person name="Powell A.J."/>
            <person name="Barry K."/>
            <person name="Miller A.N."/>
            <person name="Grigoriev I.V."/>
            <person name="Debuchy R."/>
            <person name="Gladieux P."/>
            <person name="Hiltunen Thoren M."/>
            <person name="Johannesson H."/>
        </authorList>
    </citation>
    <scope>NUCLEOTIDE SEQUENCE</scope>
    <source>
        <strain evidence="2">CBS 168.71</strain>
    </source>
</reference>
<name>A0AAE0LP22_9PEZI</name>
<accession>A0AAE0LP22</accession>
<dbReference type="GeneID" id="87843818"/>
<evidence type="ECO:0000313" key="2">
    <source>
        <dbReference type="EMBL" id="KAK3291739.1"/>
    </source>
</evidence>
<comment type="caution">
    <text evidence="2">The sequence shown here is derived from an EMBL/GenBank/DDBJ whole genome shotgun (WGS) entry which is preliminary data.</text>
</comment>
<keyword evidence="3" id="KW-1185">Reference proteome</keyword>
<dbReference type="Proteomes" id="UP001278766">
    <property type="component" value="Unassembled WGS sequence"/>
</dbReference>